<keyword evidence="1" id="KW-0418">Kinase</keyword>
<sequence>MFLPPYVALQVTWHLKYIKGRVWQTCRSMGSWCDYVLFFILHFSFPPFDMEDDENNQTFMCENSEFAIAHNAKDFISKLLFIDPNKRLTAEQAL</sequence>
<evidence type="ECO:0000313" key="1">
    <source>
        <dbReference type="EMBL" id="KAF0447033.1"/>
    </source>
</evidence>
<reference evidence="1 2" key="1">
    <citation type="journal article" date="2019" name="Environ. Microbiol.">
        <title>At the nexus of three kingdoms: the genome of the mycorrhizal fungus Gigaspora margarita provides insights into plant, endobacterial and fungal interactions.</title>
        <authorList>
            <person name="Venice F."/>
            <person name="Ghignone S."/>
            <person name="Salvioli di Fossalunga A."/>
            <person name="Amselem J."/>
            <person name="Novero M."/>
            <person name="Xianan X."/>
            <person name="Sedzielewska Toro K."/>
            <person name="Morin E."/>
            <person name="Lipzen A."/>
            <person name="Grigoriev I.V."/>
            <person name="Henrissat B."/>
            <person name="Martin F.M."/>
            <person name="Bonfante P."/>
        </authorList>
    </citation>
    <scope>NUCLEOTIDE SEQUENCE [LARGE SCALE GENOMIC DNA]</scope>
    <source>
        <strain evidence="1 2">BEG34</strain>
    </source>
</reference>
<gene>
    <name evidence="1" type="ORF">F8M41_002848</name>
</gene>
<dbReference type="GO" id="GO:0016301">
    <property type="term" value="F:kinase activity"/>
    <property type="evidence" value="ECO:0007669"/>
    <property type="project" value="UniProtKB-KW"/>
</dbReference>
<protein>
    <submittedName>
        <fullName evidence="1">Calcium/calmodulin-dependent protein kinase type I</fullName>
    </submittedName>
</protein>
<dbReference type="Proteomes" id="UP000439903">
    <property type="component" value="Unassembled WGS sequence"/>
</dbReference>
<organism evidence="1 2">
    <name type="scientific">Gigaspora margarita</name>
    <dbReference type="NCBI Taxonomy" id="4874"/>
    <lineage>
        <taxon>Eukaryota</taxon>
        <taxon>Fungi</taxon>
        <taxon>Fungi incertae sedis</taxon>
        <taxon>Mucoromycota</taxon>
        <taxon>Glomeromycotina</taxon>
        <taxon>Glomeromycetes</taxon>
        <taxon>Diversisporales</taxon>
        <taxon>Gigasporaceae</taxon>
        <taxon>Gigaspora</taxon>
    </lineage>
</organism>
<keyword evidence="2" id="KW-1185">Reference proteome</keyword>
<dbReference type="EMBL" id="WTPW01001242">
    <property type="protein sequence ID" value="KAF0447033.1"/>
    <property type="molecule type" value="Genomic_DNA"/>
</dbReference>
<dbReference type="SUPFAM" id="SSF56112">
    <property type="entry name" value="Protein kinase-like (PK-like)"/>
    <property type="match status" value="1"/>
</dbReference>
<keyword evidence="1" id="KW-0808">Transferase</keyword>
<comment type="caution">
    <text evidence="1">The sequence shown here is derived from an EMBL/GenBank/DDBJ whole genome shotgun (WGS) entry which is preliminary data.</text>
</comment>
<dbReference type="Gene3D" id="1.10.510.10">
    <property type="entry name" value="Transferase(Phosphotransferase) domain 1"/>
    <property type="match status" value="1"/>
</dbReference>
<proteinExistence type="predicted"/>
<name>A0A8H3XE83_GIGMA</name>
<accession>A0A8H3XE83</accession>
<dbReference type="InterPro" id="IPR011009">
    <property type="entry name" value="Kinase-like_dom_sf"/>
</dbReference>
<evidence type="ECO:0000313" key="2">
    <source>
        <dbReference type="Proteomes" id="UP000439903"/>
    </source>
</evidence>
<dbReference type="OrthoDB" id="40902at2759"/>
<dbReference type="AlphaFoldDB" id="A0A8H3XE83"/>